<evidence type="ECO:0000313" key="3">
    <source>
        <dbReference type="EMBL" id="KKA30905.1"/>
    </source>
</evidence>
<dbReference type="PANTHER" id="PTHR12963">
    <property type="entry name" value="THYROID RECEPTOR INTERACTING PROTEIN RELATED"/>
    <property type="match status" value="1"/>
</dbReference>
<dbReference type="InterPro" id="IPR009349">
    <property type="entry name" value="TRIP4/RQT4_C2HC5_Znf"/>
</dbReference>
<dbReference type="Proteomes" id="UP000033483">
    <property type="component" value="Unassembled WGS sequence"/>
</dbReference>
<feature type="compositionally biased region" description="Basic and acidic residues" evidence="1">
    <location>
        <begin position="523"/>
        <end position="541"/>
    </location>
</feature>
<dbReference type="AlphaFoldDB" id="A0A0F4ZL04"/>
<gene>
    <name evidence="3" type="ORF">TD95_002621</name>
</gene>
<feature type="region of interest" description="Disordered" evidence="1">
    <location>
        <begin position="483"/>
        <end position="568"/>
    </location>
</feature>
<reference evidence="3 4" key="1">
    <citation type="submission" date="2015-03" db="EMBL/GenBank/DDBJ databases">
        <authorList>
            <person name="Radwan O."/>
            <person name="Al-Naeli F.A."/>
            <person name="Rendon G.A."/>
            <person name="Fields C."/>
        </authorList>
    </citation>
    <scope>NUCLEOTIDE SEQUENCE [LARGE SCALE GENOMIC DNA]</scope>
    <source>
        <strain evidence="3">CR-DP1</strain>
    </source>
</reference>
<sequence>MSLQQLSRLLPLPDEELKQVLDYAGTLSKQDAVEHFQNLLGDSPEASAFVASFNSRRKGPSGPSSTANSAAQSRSQSQSRPQKQSRASAPSEIEPVPKQSRNRDRKKKADIHVPQARKVNSTGPAPGTAYKKDDETFEYISKSSKKLNVPSASGSAAGSRSSSVGPSARAESSKAPAIDIRSFMLDTAGSATPPPPAPKKQKQPAPAGHLIGDNLQKKKAKPAAASTTTKVNITGGLPMTGASAAVTDLDAAIRALEISTNPTHKSHSKSRKCNCVATRHPLQSAAPNCMKCGKVICIKEGLGPCTFCGTPLLKPDELQAILRELSAERGRERMAVDREAHKRPDMATAAPVSYAQARGGPMSDALLLARQHKDRLLAFQAQNAQRTRVVDEAADFDVGLAQGHLGGSMWSTPLERALELKRQQKILREMEWNAKPEYEKRRQVVSIDVVGRKVVKKMAAIERPATPESEEDGEVEDEYGVLEAIGGPGSGSGSGSGGSGGKFSKNPLLGGLIRPVFMPGKGKGADKERERKANKWRRVQDDRDDNEAVILDGGVYGHTETDEPAVCG</sequence>
<feature type="compositionally biased region" description="Low complexity" evidence="1">
    <location>
        <begin position="149"/>
        <end position="170"/>
    </location>
</feature>
<dbReference type="GO" id="GO:0072344">
    <property type="term" value="P:rescue of stalled ribosome"/>
    <property type="evidence" value="ECO:0007669"/>
    <property type="project" value="InterPro"/>
</dbReference>
<evidence type="ECO:0000259" key="2">
    <source>
        <dbReference type="Pfam" id="PF06221"/>
    </source>
</evidence>
<dbReference type="Pfam" id="PF06221">
    <property type="entry name" value="zf-C2HC5"/>
    <property type="match status" value="1"/>
</dbReference>
<comment type="caution">
    <text evidence="3">The sequence shown here is derived from an EMBL/GenBank/DDBJ whole genome shotgun (WGS) entry which is preliminary data.</text>
</comment>
<dbReference type="GO" id="GO:0008270">
    <property type="term" value="F:zinc ion binding"/>
    <property type="evidence" value="ECO:0007669"/>
    <property type="project" value="InterPro"/>
</dbReference>
<dbReference type="GO" id="GO:0180022">
    <property type="term" value="C:RQC-trigger complex"/>
    <property type="evidence" value="ECO:0007669"/>
    <property type="project" value="InterPro"/>
</dbReference>
<dbReference type="EMBL" id="LAEV01000191">
    <property type="protein sequence ID" value="KKA30905.1"/>
    <property type="molecule type" value="Genomic_DNA"/>
</dbReference>
<dbReference type="GO" id="GO:0005634">
    <property type="term" value="C:nucleus"/>
    <property type="evidence" value="ECO:0007669"/>
    <property type="project" value="InterPro"/>
</dbReference>
<evidence type="ECO:0000256" key="1">
    <source>
        <dbReference type="SAM" id="MobiDB-lite"/>
    </source>
</evidence>
<dbReference type="OrthoDB" id="338816at2759"/>
<proteinExistence type="predicted"/>
<evidence type="ECO:0000313" key="4">
    <source>
        <dbReference type="Proteomes" id="UP000033483"/>
    </source>
</evidence>
<feature type="compositionally biased region" description="Low complexity" evidence="1">
    <location>
        <begin position="64"/>
        <end position="89"/>
    </location>
</feature>
<organism evidence="3 4">
    <name type="scientific">Thielaviopsis punctulata</name>
    <dbReference type="NCBI Taxonomy" id="72032"/>
    <lineage>
        <taxon>Eukaryota</taxon>
        <taxon>Fungi</taxon>
        <taxon>Dikarya</taxon>
        <taxon>Ascomycota</taxon>
        <taxon>Pezizomycotina</taxon>
        <taxon>Sordariomycetes</taxon>
        <taxon>Hypocreomycetidae</taxon>
        <taxon>Microascales</taxon>
        <taxon>Ceratocystidaceae</taxon>
        <taxon>Thielaviopsis</taxon>
    </lineage>
</organism>
<dbReference type="GO" id="GO:0045893">
    <property type="term" value="P:positive regulation of DNA-templated transcription"/>
    <property type="evidence" value="ECO:0007669"/>
    <property type="project" value="TreeGrafter"/>
</dbReference>
<keyword evidence="4" id="KW-1185">Reference proteome</keyword>
<feature type="region of interest" description="Disordered" evidence="1">
    <location>
        <begin position="51"/>
        <end position="227"/>
    </location>
</feature>
<accession>A0A0F4ZL04</accession>
<feature type="compositionally biased region" description="Gly residues" evidence="1">
    <location>
        <begin position="486"/>
        <end position="501"/>
    </location>
</feature>
<feature type="domain" description="TRIP4/RQT4 C2HC5-type zinc finger" evidence="2">
    <location>
        <begin position="271"/>
        <end position="321"/>
    </location>
</feature>
<protein>
    <recommendedName>
        <fullName evidence="2">TRIP4/RQT4 C2HC5-type zinc finger domain-containing protein</fullName>
    </recommendedName>
</protein>
<dbReference type="PANTHER" id="PTHR12963:SF4">
    <property type="entry name" value="ACTIVATING SIGNAL COINTEGRATOR 1"/>
    <property type="match status" value="1"/>
</dbReference>
<dbReference type="InterPro" id="IPR039128">
    <property type="entry name" value="TRIP4-like"/>
</dbReference>
<name>A0A0F4ZL04_9PEZI</name>